<dbReference type="KEGG" id="stae:HNV11_03690"/>
<dbReference type="SUPFAM" id="SSF63825">
    <property type="entry name" value="YWTD domain"/>
    <property type="match status" value="1"/>
</dbReference>
<name>A0A6M5Y1C8_9BACT</name>
<dbReference type="InterPro" id="IPR031815">
    <property type="entry name" value="DUF5074"/>
</dbReference>
<dbReference type="InterPro" id="IPR015943">
    <property type="entry name" value="WD40/YVTN_repeat-like_dom_sf"/>
</dbReference>
<protein>
    <submittedName>
        <fullName evidence="1">DUF5074 domain-containing protein</fullName>
    </submittedName>
</protein>
<dbReference type="Proteomes" id="UP000502756">
    <property type="component" value="Chromosome"/>
</dbReference>
<dbReference type="AlphaFoldDB" id="A0A6M5Y1C8"/>
<accession>A0A6M5Y1C8</accession>
<keyword evidence="2" id="KW-1185">Reference proteome</keyword>
<proteinExistence type="predicted"/>
<gene>
    <name evidence="1" type="ORF">HNV11_03690</name>
</gene>
<sequence length="366" mass="39361">MNNQLKKSILLGLVALSAWNCQTPDPQPSPYESGAYILNAGNFTDNNGSISFLPRNSTTPVTDIFNAANTRTLTGGVRDYTEIDGKGVILVDNSTAGQDKIEVVEAGTFKSLVTFKAPDVENPRYVVYAGPNKAYISCWGATGSGTNFFANPGYVLVLNLASRTIAKKIPVTKGAERMVVVGKEAFVGSAGGDRVLTVINTETDEVQQPGLDIGVNPNPIAFDGNGKLWAYASSTKEMVRINPNTKFAEVRLKVGSGSKSPGSIVLSADKQFFYFVNSFYDPADNYKEKGETYRFSINDTSIPATTPFIPRLFSGLGVDSSDPRGLIYAGVTPSYKQAGYVLRYLPSGALVDSVRAEIAPSGFFFR</sequence>
<dbReference type="Pfam" id="PF16819">
    <property type="entry name" value="DUF5074"/>
    <property type="match status" value="1"/>
</dbReference>
<evidence type="ECO:0000313" key="2">
    <source>
        <dbReference type="Proteomes" id="UP000502756"/>
    </source>
</evidence>
<organism evidence="1 2">
    <name type="scientific">Spirosoma taeanense</name>
    <dbReference type="NCBI Taxonomy" id="2735870"/>
    <lineage>
        <taxon>Bacteria</taxon>
        <taxon>Pseudomonadati</taxon>
        <taxon>Bacteroidota</taxon>
        <taxon>Cytophagia</taxon>
        <taxon>Cytophagales</taxon>
        <taxon>Cytophagaceae</taxon>
        <taxon>Spirosoma</taxon>
    </lineage>
</organism>
<evidence type="ECO:0000313" key="1">
    <source>
        <dbReference type="EMBL" id="QJW88538.1"/>
    </source>
</evidence>
<dbReference type="Gene3D" id="2.130.10.10">
    <property type="entry name" value="YVTN repeat-like/Quinoprotein amine dehydrogenase"/>
    <property type="match status" value="1"/>
</dbReference>
<dbReference type="EMBL" id="CP053435">
    <property type="protein sequence ID" value="QJW88538.1"/>
    <property type="molecule type" value="Genomic_DNA"/>
</dbReference>
<dbReference type="RefSeq" id="WP_171738376.1">
    <property type="nucleotide sequence ID" value="NZ_CP053435.1"/>
</dbReference>
<reference evidence="1 2" key="1">
    <citation type="submission" date="2020-05" db="EMBL/GenBank/DDBJ databases">
        <title>Genome sequencing of Spirosoma sp. TS118.</title>
        <authorList>
            <person name="Lee J.-H."/>
            <person name="Jeong S."/>
            <person name="Zhao L."/>
            <person name="Jung J.-H."/>
            <person name="Kim M.-K."/>
            <person name="Lim S."/>
        </authorList>
    </citation>
    <scope>NUCLEOTIDE SEQUENCE [LARGE SCALE GENOMIC DNA]</scope>
    <source>
        <strain evidence="1 2">TS118</strain>
    </source>
</reference>